<feature type="transmembrane region" description="Helical" evidence="1">
    <location>
        <begin position="115"/>
        <end position="136"/>
    </location>
</feature>
<organism evidence="2 3">
    <name type="scientific">Ekhidna lutea</name>
    <dbReference type="NCBI Taxonomy" id="447679"/>
    <lineage>
        <taxon>Bacteria</taxon>
        <taxon>Pseudomonadati</taxon>
        <taxon>Bacteroidota</taxon>
        <taxon>Cytophagia</taxon>
        <taxon>Cytophagales</taxon>
        <taxon>Reichenbachiellaceae</taxon>
        <taxon>Ekhidna</taxon>
    </lineage>
</organism>
<feature type="transmembrane region" description="Helical" evidence="1">
    <location>
        <begin position="37"/>
        <end position="53"/>
    </location>
</feature>
<evidence type="ECO:0000256" key="1">
    <source>
        <dbReference type="SAM" id="Phobius"/>
    </source>
</evidence>
<sequence length="155" mass="17553">MESLEKHIVRYGVMTTIGLIAFFFVMELLGLTHITELRALNAFIMFSGAFLAIKKFRDTEFNYSFNYLMGIGTGFAVGMITAFLFSLFVVAYLFLNPAFTQGIISNYPNNAFLNELTLTMVIFIEAMGSGFLFSFISMQYLKRDKTFPVSRTSKA</sequence>
<reference evidence="2 3" key="1">
    <citation type="submission" date="2017-06" db="EMBL/GenBank/DDBJ databases">
        <authorList>
            <person name="Kim H.J."/>
            <person name="Triplett B.A."/>
        </authorList>
    </citation>
    <scope>NUCLEOTIDE SEQUENCE [LARGE SCALE GENOMIC DNA]</scope>
    <source>
        <strain evidence="2 3">DSM 19307</strain>
    </source>
</reference>
<accession>A0A239GNK0</accession>
<evidence type="ECO:0000313" key="2">
    <source>
        <dbReference type="EMBL" id="SNS70348.1"/>
    </source>
</evidence>
<feature type="transmembrane region" description="Helical" evidence="1">
    <location>
        <begin position="65"/>
        <end position="95"/>
    </location>
</feature>
<keyword evidence="1" id="KW-0812">Transmembrane</keyword>
<evidence type="ECO:0008006" key="4">
    <source>
        <dbReference type="Google" id="ProtNLM"/>
    </source>
</evidence>
<dbReference type="Proteomes" id="UP000198393">
    <property type="component" value="Unassembled WGS sequence"/>
</dbReference>
<keyword evidence="1" id="KW-1133">Transmembrane helix</keyword>
<dbReference type="RefSeq" id="WP_089355693.1">
    <property type="nucleotide sequence ID" value="NZ_FZPD01000002.1"/>
</dbReference>
<proteinExistence type="predicted"/>
<dbReference type="AlphaFoldDB" id="A0A239GNK0"/>
<keyword evidence="3" id="KW-1185">Reference proteome</keyword>
<feature type="transmembrane region" description="Helical" evidence="1">
    <location>
        <begin position="12"/>
        <end position="31"/>
    </location>
</feature>
<keyword evidence="1" id="KW-0472">Membrane</keyword>
<evidence type="ECO:0000313" key="3">
    <source>
        <dbReference type="Proteomes" id="UP000198393"/>
    </source>
</evidence>
<gene>
    <name evidence="2" type="ORF">SAMN05421640_0920</name>
</gene>
<dbReference type="EMBL" id="FZPD01000002">
    <property type="protein sequence ID" value="SNS70348.1"/>
    <property type="molecule type" value="Genomic_DNA"/>
</dbReference>
<name>A0A239GNK0_EKHLU</name>
<protein>
    <recommendedName>
        <fullName evidence="4">DUF4199 domain-containing protein</fullName>
    </recommendedName>
</protein>
<dbReference type="OrthoDB" id="979246at2"/>